<dbReference type="KEGG" id="ahel:Q31a_21520"/>
<name>A0A518G5I2_9BACT</name>
<sequence length="261" mass="28454">MNSADQSKRKVDNYRLRRSPRVNHFEVVAFPRGPAEPYRYLARRIQMRKMILSVCLSLVALAGTPSCAGDPAIQLNGTWEYVAAIEADRITTYDESSAIQLVILDNTWALFKDGRLIQGTVENVEYNKQTSPVSFVRRKGKAPHIVGHSIVKLYDDHLMYTTTPMDATGLGSTSGAVGNYESDPDGGGANVTAPLGGTNGGVGRPYQHPPKSFSPEGTSNDQYILRRINDSTAMMSQITNGLHGSRASRVLTDQTSPCPPP</sequence>
<dbReference type="Proteomes" id="UP000318017">
    <property type="component" value="Chromosome"/>
</dbReference>
<accession>A0A518G5I2</accession>
<organism evidence="1 2">
    <name type="scientific">Aureliella helgolandensis</name>
    <dbReference type="NCBI Taxonomy" id="2527968"/>
    <lineage>
        <taxon>Bacteria</taxon>
        <taxon>Pseudomonadati</taxon>
        <taxon>Planctomycetota</taxon>
        <taxon>Planctomycetia</taxon>
        <taxon>Pirellulales</taxon>
        <taxon>Pirellulaceae</taxon>
        <taxon>Aureliella</taxon>
    </lineage>
</organism>
<reference evidence="1 2" key="1">
    <citation type="submission" date="2019-02" db="EMBL/GenBank/DDBJ databases">
        <title>Deep-cultivation of Planctomycetes and their phenomic and genomic characterization uncovers novel biology.</title>
        <authorList>
            <person name="Wiegand S."/>
            <person name="Jogler M."/>
            <person name="Boedeker C."/>
            <person name="Pinto D."/>
            <person name="Vollmers J."/>
            <person name="Rivas-Marin E."/>
            <person name="Kohn T."/>
            <person name="Peeters S.H."/>
            <person name="Heuer A."/>
            <person name="Rast P."/>
            <person name="Oberbeckmann S."/>
            <person name="Bunk B."/>
            <person name="Jeske O."/>
            <person name="Meyerdierks A."/>
            <person name="Storesund J.E."/>
            <person name="Kallscheuer N."/>
            <person name="Luecker S."/>
            <person name="Lage O.M."/>
            <person name="Pohl T."/>
            <person name="Merkel B.J."/>
            <person name="Hornburger P."/>
            <person name="Mueller R.-W."/>
            <person name="Bruemmer F."/>
            <person name="Labrenz M."/>
            <person name="Spormann A.M."/>
            <person name="Op den Camp H."/>
            <person name="Overmann J."/>
            <person name="Amann R."/>
            <person name="Jetten M.S.M."/>
            <person name="Mascher T."/>
            <person name="Medema M.H."/>
            <person name="Devos D.P."/>
            <person name="Kaster A.-K."/>
            <person name="Ovreas L."/>
            <person name="Rohde M."/>
            <person name="Galperin M.Y."/>
            <person name="Jogler C."/>
        </authorList>
    </citation>
    <scope>NUCLEOTIDE SEQUENCE [LARGE SCALE GENOMIC DNA]</scope>
    <source>
        <strain evidence="1 2">Q31a</strain>
    </source>
</reference>
<dbReference type="EMBL" id="CP036298">
    <property type="protein sequence ID" value="QDV23845.1"/>
    <property type="molecule type" value="Genomic_DNA"/>
</dbReference>
<evidence type="ECO:0000313" key="1">
    <source>
        <dbReference type="EMBL" id="QDV23845.1"/>
    </source>
</evidence>
<gene>
    <name evidence="1" type="ORF">Q31a_21520</name>
</gene>
<dbReference type="AlphaFoldDB" id="A0A518G5I2"/>
<evidence type="ECO:0000313" key="2">
    <source>
        <dbReference type="Proteomes" id="UP000318017"/>
    </source>
</evidence>
<protein>
    <submittedName>
        <fullName evidence="1">Uncharacterized protein</fullName>
    </submittedName>
</protein>
<keyword evidence="2" id="KW-1185">Reference proteome</keyword>
<proteinExistence type="predicted"/>